<evidence type="ECO:0000313" key="2">
    <source>
        <dbReference type="EMBL" id="EXI68493.1"/>
    </source>
</evidence>
<dbReference type="PANTHER" id="PTHR19959:SF119">
    <property type="entry name" value="FUNGAL LIPASE-LIKE DOMAIN-CONTAINING PROTEIN"/>
    <property type="match status" value="1"/>
</dbReference>
<gene>
    <name evidence="2" type="ORF">AW08_01275</name>
</gene>
<comment type="caution">
    <text evidence="2">The sequence shown here is derived from an EMBL/GenBank/DDBJ whole genome shotgun (WGS) entry which is preliminary data.</text>
</comment>
<evidence type="ECO:0000313" key="3">
    <source>
        <dbReference type="Proteomes" id="UP000020218"/>
    </source>
</evidence>
<sequence length="464" mass="50614">MTPADRLDDVWQQLRLHLEWAQGFSLILLFASHPQPVAVLRRRLADSLGLRTRRLQEFVPASPDDLAALAETLLALRPGAAAGPIWAEVWRHASQASWQRARQEFLHRLNERRFVLERDLGWPMVLVLPNDERNRVYIDAPDLWAIRSLTAELPRPAAEAPAERPQAVEDRASAPAGDPMAASEREWARLWQTTPDRSRLDPRDGFAAFDAASERGDFRAARLIAVQTLELARSRVAAAPDWASTRHLAIALANVGDAGEQLGDLAAARAAYGESLELCRQLRASLGDTPQALRDLSISLNKVGGVDAQLGDLEAAHAAYGESLDLRRQLRASLGDTPQALRDLSISLDKVGGVDEQLGDLAAARGAYGESLDLRRQLRASLGDTPQVLRDLSISLNKVAGVDERLGDLEAARGAYGESLELCRQLRASLGDTPQVLRDLSIALDKVGGIEGKDGKSNGTIERV</sequence>
<feature type="compositionally biased region" description="Low complexity" evidence="1">
    <location>
        <begin position="156"/>
        <end position="165"/>
    </location>
</feature>
<reference evidence="2" key="1">
    <citation type="submission" date="2014-02" db="EMBL/GenBank/DDBJ databases">
        <title>Expanding our view of genomic diversity in Candidatus Accumulibacter clades.</title>
        <authorList>
            <person name="Skennerton C.T."/>
            <person name="Barr J.J."/>
            <person name="Slater F.R."/>
            <person name="Bond P.L."/>
            <person name="Tyson G.W."/>
        </authorList>
    </citation>
    <scope>NUCLEOTIDE SEQUENCE [LARGE SCALE GENOMIC DNA]</scope>
</reference>
<dbReference type="AlphaFoldDB" id="A0A011MFE1"/>
<dbReference type="InterPro" id="IPR011990">
    <property type="entry name" value="TPR-like_helical_dom_sf"/>
</dbReference>
<dbReference type="PANTHER" id="PTHR19959">
    <property type="entry name" value="KINESIN LIGHT CHAIN"/>
    <property type="match status" value="1"/>
</dbReference>
<dbReference type="Pfam" id="PF13181">
    <property type="entry name" value="TPR_8"/>
    <property type="match status" value="1"/>
</dbReference>
<feature type="region of interest" description="Disordered" evidence="1">
    <location>
        <begin position="156"/>
        <end position="179"/>
    </location>
</feature>
<protein>
    <submittedName>
        <fullName evidence="2">ATPase</fullName>
    </submittedName>
</protein>
<name>A0A011MFE1_9PROT</name>
<dbReference type="InterPro" id="IPR019734">
    <property type="entry name" value="TPR_rpt"/>
</dbReference>
<dbReference type="SUPFAM" id="SSF48452">
    <property type="entry name" value="TPR-like"/>
    <property type="match status" value="1"/>
</dbReference>
<organism evidence="2 3">
    <name type="scientific">Candidatus Accumulibacter adjunctus</name>
    <dbReference type="NCBI Taxonomy" id="1454001"/>
    <lineage>
        <taxon>Bacteria</taxon>
        <taxon>Pseudomonadati</taxon>
        <taxon>Pseudomonadota</taxon>
        <taxon>Betaproteobacteria</taxon>
        <taxon>Candidatus Accumulibacter</taxon>
    </lineage>
</organism>
<evidence type="ECO:0000256" key="1">
    <source>
        <dbReference type="SAM" id="MobiDB-lite"/>
    </source>
</evidence>
<dbReference type="Gene3D" id="1.25.40.10">
    <property type="entry name" value="Tetratricopeptide repeat domain"/>
    <property type="match status" value="2"/>
</dbReference>
<proteinExistence type="predicted"/>
<dbReference type="EMBL" id="JFAX01000005">
    <property type="protein sequence ID" value="EXI68493.1"/>
    <property type="molecule type" value="Genomic_DNA"/>
</dbReference>
<dbReference type="Proteomes" id="UP000020218">
    <property type="component" value="Unassembled WGS sequence"/>
</dbReference>
<dbReference type="STRING" id="1454001.AW08_01275"/>
<accession>A0A011MFE1</accession>
<dbReference type="PATRIC" id="fig|1454001.3.peg.1299"/>
<keyword evidence="3" id="KW-1185">Reference proteome</keyword>